<evidence type="ECO:0000313" key="1">
    <source>
        <dbReference type="EMBL" id="MEE4585563.1"/>
    </source>
</evidence>
<dbReference type="EMBL" id="JAZBJQ010000013">
    <property type="protein sequence ID" value="MEE4585563.1"/>
    <property type="molecule type" value="Genomic_DNA"/>
</dbReference>
<proteinExistence type="predicted"/>
<comment type="caution">
    <text evidence="1">The sequence shown here is derived from an EMBL/GenBank/DDBJ whole genome shotgun (WGS) entry which is preliminary data.</text>
</comment>
<dbReference type="AlphaFoldDB" id="A0ABD5JAZ8"/>
<gene>
    <name evidence="1" type="ORF">V2K49_20740</name>
</gene>
<evidence type="ECO:0008006" key="3">
    <source>
        <dbReference type="Google" id="ProtNLM"/>
    </source>
</evidence>
<protein>
    <recommendedName>
        <fullName evidence="3">DUF1349 domain-containing protein</fullName>
    </recommendedName>
</protein>
<reference evidence="1 2" key="1">
    <citation type="submission" date="2023-11" db="EMBL/GenBank/DDBJ databases">
        <title>30 novel species of actinomycetes from the DSMZ collection.</title>
        <authorList>
            <person name="Nouioui I."/>
        </authorList>
    </citation>
    <scope>NUCLEOTIDE SEQUENCE [LARGE SCALE GENOMIC DNA]</scope>
    <source>
        <strain evidence="1 2">DSM 41602</strain>
    </source>
</reference>
<sequence length="163" mass="18335">MIIKALWQPSDSLPGELLYSRSEYGFRFRTADAKNLAASEGDKGFASVSIDTLQIEVSVQTGRALYVWGYEPYTSWRNENFNEPEAQPGLVLLQPSEPFEEGISLSISAQHWGRRYDQSTGWFVTSPLDRDDAEWHVEIAKGIVLGGSIQGIQSVYLRPTFED</sequence>
<dbReference type="RefSeq" id="WP_143670586.1">
    <property type="nucleotide sequence ID" value="NZ_MUBN01000868.1"/>
</dbReference>
<dbReference type="Proteomes" id="UP001354649">
    <property type="component" value="Unassembled WGS sequence"/>
</dbReference>
<evidence type="ECO:0000313" key="2">
    <source>
        <dbReference type="Proteomes" id="UP001354649"/>
    </source>
</evidence>
<organism evidence="1 2">
    <name type="scientific">Streptomyces antimycoticus</name>
    <dbReference type="NCBI Taxonomy" id="68175"/>
    <lineage>
        <taxon>Bacteria</taxon>
        <taxon>Bacillati</taxon>
        <taxon>Actinomycetota</taxon>
        <taxon>Actinomycetes</taxon>
        <taxon>Kitasatosporales</taxon>
        <taxon>Streptomycetaceae</taxon>
        <taxon>Streptomyces</taxon>
        <taxon>Streptomyces violaceusniger group</taxon>
    </lineage>
</organism>
<name>A0ABD5JAZ8_9ACTN</name>
<accession>A0ABD5JAZ8</accession>